<reference evidence="10 11" key="1">
    <citation type="submission" date="2017-02" db="EMBL/GenBank/DDBJ databases">
        <title>Vagococcus cremeus sp. nov., isolated from the small intestine of a marten, Martes flavigula.</title>
        <authorList>
            <person name="Tak E.J."/>
            <person name="Bae J.-W."/>
        </authorList>
    </citation>
    <scope>NUCLEOTIDE SEQUENCE [LARGE SCALE GENOMIC DNA]</scope>
    <source>
        <strain evidence="10 11">D7T301</strain>
    </source>
</reference>
<dbReference type="InterPro" id="IPR002410">
    <property type="entry name" value="Peptidase_S33"/>
</dbReference>
<evidence type="ECO:0000313" key="10">
    <source>
        <dbReference type="EMBL" id="OPF87621.1"/>
    </source>
</evidence>
<keyword evidence="7" id="KW-0031">Aminopeptidase</keyword>
<dbReference type="GO" id="GO:0004177">
    <property type="term" value="F:aminopeptidase activity"/>
    <property type="evidence" value="ECO:0007669"/>
    <property type="project" value="UniProtKB-KW"/>
</dbReference>
<dbReference type="Pfam" id="PF00561">
    <property type="entry name" value="Abhydrolase_1"/>
    <property type="match status" value="1"/>
</dbReference>
<dbReference type="PRINTS" id="PR00793">
    <property type="entry name" value="PROAMNOPTASE"/>
</dbReference>
<evidence type="ECO:0000256" key="2">
    <source>
        <dbReference type="ARBA" id="ARBA00010088"/>
    </source>
</evidence>
<dbReference type="Proteomes" id="UP000189970">
    <property type="component" value="Unassembled WGS sequence"/>
</dbReference>
<dbReference type="PANTHER" id="PTHR43798">
    <property type="entry name" value="MONOACYLGLYCEROL LIPASE"/>
    <property type="match status" value="1"/>
</dbReference>
<dbReference type="EMBL" id="MVAB01000001">
    <property type="protein sequence ID" value="OPF87621.1"/>
    <property type="molecule type" value="Genomic_DNA"/>
</dbReference>
<gene>
    <name evidence="10" type="ORF">BW731_05065</name>
</gene>
<feature type="domain" description="AB hydrolase-1" evidence="9">
    <location>
        <begin position="28"/>
        <end position="276"/>
    </location>
</feature>
<evidence type="ECO:0000256" key="4">
    <source>
        <dbReference type="ARBA" id="ARBA00021843"/>
    </source>
</evidence>
<dbReference type="NCBIfam" id="NF045945">
    <property type="entry name" value="ProImpepLactob"/>
    <property type="match status" value="1"/>
</dbReference>
<evidence type="ECO:0000313" key="11">
    <source>
        <dbReference type="Proteomes" id="UP000189970"/>
    </source>
</evidence>
<protein>
    <recommendedName>
        <fullName evidence="4 7">Proline iminopeptidase</fullName>
        <shortName evidence="7">PIP</shortName>
        <ecNumber evidence="3 7">3.4.11.5</ecNumber>
    </recommendedName>
    <alternativeName>
        <fullName evidence="6 7">Prolyl aminopeptidase</fullName>
    </alternativeName>
</protein>
<dbReference type="PANTHER" id="PTHR43798:SF33">
    <property type="entry name" value="HYDROLASE, PUTATIVE (AFU_ORTHOLOGUE AFUA_2G14860)-RELATED"/>
    <property type="match status" value="1"/>
</dbReference>
<keyword evidence="11" id="KW-1185">Reference proteome</keyword>
<dbReference type="PIRSF" id="PIRSF005539">
    <property type="entry name" value="Pept_S33_TRI_F1"/>
    <property type="match status" value="1"/>
</dbReference>
<sequence length="290" mass="33341">MKVTEGYMPFLEYQTYYRIVGEASEKTPLLLLHGGPGSTHNYFELLDELAEDGRQIVMYDQLGCGLSSIPDKPELWTAKTWLDELIALREYLGLERVHILGQSWGGMLLIKYMCDKQPSGVESIILSSTLSSAALWKQEQHRLIKLMDEKAQDAIAYAEENNDFSKPEYLKANDIFMQRHAGDMPTKTSPEPLRRQKTRGEQAYLYAWGPNEFFPMGALKTFDYTAQLHQIKVPALIISGADDLCTPVIAKTMYDEIPNATWELFKHSRHMPFVEERDKYINILTSWFEN</sequence>
<evidence type="ECO:0000256" key="8">
    <source>
        <dbReference type="PIRSR" id="PIRSR005539-1"/>
    </source>
</evidence>
<dbReference type="SUPFAM" id="SSF53474">
    <property type="entry name" value="alpha/beta-Hydrolases"/>
    <property type="match status" value="1"/>
</dbReference>
<evidence type="ECO:0000256" key="6">
    <source>
        <dbReference type="ARBA" id="ARBA00029605"/>
    </source>
</evidence>
<comment type="catalytic activity">
    <reaction evidence="1 7">
        <text>Release of N-terminal proline from a peptide.</text>
        <dbReference type="EC" id="3.4.11.5"/>
    </reaction>
</comment>
<evidence type="ECO:0000256" key="7">
    <source>
        <dbReference type="PIRNR" id="PIRNR005539"/>
    </source>
</evidence>
<evidence type="ECO:0000256" key="5">
    <source>
        <dbReference type="ARBA" id="ARBA00022801"/>
    </source>
</evidence>
<dbReference type="AlphaFoldDB" id="A0A1V4DGQ7"/>
<comment type="function">
    <text evidence="7">Releases the N-terminal proline from various substrates.</text>
</comment>
<organism evidence="10 11">
    <name type="scientific">Vagococcus martis</name>
    <dbReference type="NCBI Taxonomy" id="1768210"/>
    <lineage>
        <taxon>Bacteria</taxon>
        <taxon>Bacillati</taxon>
        <taxon>Bacillota</taxon>
        <taxon>Bacilli</taxon>
        <taxon>Lactobacillales</taxon>
        <taxon>Enterococcaceae</taxon>
        <taxon>Vagococcus</taxon>
    </lineage>
</organism>
<evidence type="ECO:0000256" key="1">
    <source>
        <dbReference type="ARBA" id="ARBA00001585"/>
    </source>
</evidence>
<feature type="active site" description="Proton donor" evidence="8">
    <location>
        <position position="270"/>
    </location>
</feature>
<dbReference type="Gene3D" id="3.40.50.1820">
    <property type="entry name" value="alpha/beta hydrolase"/>
    <property type="match status" value="1"/>
</dbReference>
<dbReference type="InterPro" id="IPR029058">
    <property type="entry name" value="AB_hydrolase_fold"/>
</dbReference>
<dbReference type="GO" id="GO:0006508">
    <property type="term" value="P:proteolysis"/>
    <property type="evidence" value="ECO:0007669"/>
    <property type="project" value="UniProtKB-KW"/>
</dbReference>
<dbReference type="EC" id="3.4.11.5" evidence="3 7"/>
<comment type="caution">
    <text evidence="10">The sequence shown here is derived from an EMBL/GenBank/DDBJ whole genome shotgun (WGS) entry which is preliminary data.</text>
</comment>
<comment type="similarity">
    <text evidence="2 7">Belongs to the peptidase S33 family.</text>
</comment>
<keyword evidence="7" id="KW-0645">Protease</keyword>
<dbReference type="GO" id="GO:0016020">
    <property type="term" value="C:membrane"/>
    <property type="evidence" value="ECO:0007669"/>
    <property type="project" value="TreeGrafter"/>
</dbReference>
<accession>A0A1V4DGQ7</accession>
<proteinExistence type="inferred from homology"/>
<dbReference type="RefSeq" id="WP_079346310.1">
    <property type="nucleotide sequence ID" value="NZ_MVAB01000001.1"/>
</dbReference>
<keyword evidence="5 7" id="KW-0378">Hydrolase</keyword>
<feature type="active site" description="Nucleophile" evidence="8">
    <location>
        <position position="103"/>
    </location>
</feature>
<evidence type="ECO:0000259" key="9">
    <source>
        <dbReference type="Pfam" id="PF00561"/>
    </source>
</evidence>
<dbReference type="InterPro" id="IPR050266">
    <property type="entry name" value="AB_hydrolase_sf"/>
</dbReference>
<feature type="active site" evidence="8">
    <location>
        <position position="243"/>
    </location>
</feature>
<evidence type="ECO:0000256" key="3">
    <source>
        <dbReference type="ARBA" id="ARBA00012568"/>
    </source>
</evidence>
<name>A0A1V4DGQ7_9ENTE</name>
<dbReference type="InterPro" id="IPR005945">
    <property type="entry name" value="Pro_imino_pep"/>
</dbReference>
<dbReference type="NCBIfam" id="TIGR01250">
    <property type="entry name" value="pro_imino_pep_2"/>
    <property type="match status" value="1"/>
</dbReference>
<dbReference type="InterPro" id="IPR000073">
    <property type="entry name" value="AB_hydrolase_1"/>
</dbReference>